<dbReference type="SUPFAM" id="SSF57667">
    <property type="entry name" value="beta-beta-alpha zinc fingers"/>
    <property type="match status" value="3"/>
</dbReference>
<dbReference type="Gene3D" id="3.30.160.60">
    <property type="entry name" value="Classic Zinc Finger"/>
    <property type="match status" value="4"/>
</dbReference>
<evidence type="ECO:0000256" key="7">
    <source>
        <dbReference type="PROSITE-ProRule" id="PRU00042"/>
    </source>
</evidence>
<feature type="region of interest" description="Disordered" evidence="8">
    <location>
        <begin position="1"/>
        <end position="39"/>
    </location>
</feature>
<evidence type="ECO:0000256" key="2">
    <source>
        <dbReference type="ARBA" id="ARBA00022723"/>
    </source>
</evidence>
<dbReference type="SMART" id="SM00355">
    <property type="entry name" value="ZnF_C2H2"/>
    <property type="match status" value="7"/>
</dbReference>
<feature type="domain" description="C2H2-type" evidence="9">
    <location>
        <begin position="77"/>
        <end position="104"/>
    </location>
</feature>
<keyword evidence="11" id="KW-1185">Reference proteome</keyword>
<gene>
    <name evidence="10" type="ORF">FSP39_024636</name>
</gene>
<feature type="domain" description="C2H2-type" evidence="9">
    <location>
        <begin position="134"/>
        <end position="161"/>
    </location>
</feature>
<feature type="domain" description="C2H2-type" evidence="9">
    <location>
        <begin position="105"/>
        <end position="132"/>
    </location>
</feature>
<evidence type="ECO:0000259" key="9">
    <source>
        <dbReference type="PROSITE" id="PS50157"/>
    </source>
</evidence>
<evidence type="ECO:0000256" key="6">
    <source>
        <dbReference type="ARBA" id="ARBA00023242"/>
    </source>
</evidence>
<dbReference type="InterPro" id="IPR050331">
    <property type="entry name" value="Zinc_finger"/>
</dbReference>
<feature type="domain" description="C2H2-type" evidence="9">
    <location>
        <begin position="49"/>
        <end position="76"/>
    </location>
</feature>
<accession>A0AA88XKB5</accession>
<evidence type="ECO:0000256" key="3">
    <source>
        <dbReference type="ARBA" id="ARBA00022737"/>
    </source>
</evidence>
<dbReference type="PANTHER" id="PTHR16515">
    <property type="entry name" value="PR DOMAIN ZINC FINGER PROTEIN"/>
    <property type="match status" value="1"/>
</dbReference>
<dbReference type="GO" id="GO:0005634">
    <property type="term" value="C:nucleus"/>
    <property type="evidence" value="ECO:0007669"/>
    <property type="project" value="UniProtKB-SubCell"/>
</dbReference>
<dbReference type="Pfam" id="PF00096">
    <property type="entry name" value="zf-C2H2"/>
    <property type="match status" value="2"/>
</dbReference>
<sequence length="283" mass="32180">MSQLEDPPSSPESCDQSSMEPDSPFPMDTNDLNPEDLPGGIGVSQANPYGCQFCNQAFPRLRYLKIHEQIHIDQLPFRCEHCSRRFRHKRSLDRHVKLHNGEKKYKCGDCSAAFVRSDHLKVHQKTHGNLEEAFRCILCGKSFGSMALLTSHVVTHDMTTENIQRFNCSKCQGTFPTQSELNSHMMLHNMDMSTTQKAFHCTYCPEICLGPESLELHVQSKHTHRCKFCPHIAVSLDELSQHMKCHDHQQTGQNDVIMIDNNDRREICCDAGQGSPCLSLLLL</sequence>
<protein>
    <recommendedName>
        <fullName evidence="9">C2H2-type domain-containing protein</fullName>
    </recommendedName>
</protein>
<evidence type="ECO:0000256" key="8">
    <source>
        <dbReference type="SAM" id="MobiDB-lite"/>
    </source>
</evidence>
<reference evidence="10" key="1">
    <citation type="submission" date="2019-08" db="EMBL/GenBank/DDBJ databases">
        <title>The improved chromosome-level genome for the pearl oyster Pinctada fucata martensii using PacBio sequencing and Hi-C.</title>
        <authorList>
            <person name="Zheng Z."/>
        </authorList>
    </citation>
    <scope>NUCLEOTIDE SEQUENCE</scope>
    <source>
        <strain evidence="10">ZZ-2019</strain>
        <tissue evidence="10">Adductor muscle</tissue>
    </source>
</reference>
<evidence type="ECO:0000256" key="5">
    <source>
        <dbReference type="ARBA" id="ARBA00022833"/>
    </source>
</evidence>
<feature type="domain" description="C2H2-type" evidence="9">
    <location>
        <begin position="166"/>
        <end position="193"/>
    </location>
</feature>
<keyword evidence="3" id="KW-0677">Repeat</keyword>
<dbReference type="GO" id="GO:0010468">
    <property type="term" value="P:regulation of gene expression"/>
    <property type="evidence" value="ECO:0007669"/>
    <property type="project" value="TreeGrafter"/>
</dbReference>
<dbReference type="GO" id="GO:0008270">
    <property type="term" value="F:zinc ion binding"/>
    <property type="evidence" value="ECO:0007669"/>
    <property type="project" value="UniProtKB-KW"/>
</dbReference>
<keyword evidence="2" id="KW-0479">Metal-binding</keyword>
<organism evidence="10 11">
    <name type="scientific">Pinctada imbricata</name>
    <name type="common">Atlantic pearl-oyster</name>
    <name type="synonym">Pinctada martensii</name>
    <dbReference type="NCBI Taxonomy" id="66713"/>
    <lineage>
        <taxon>Eukaryota</taxon>
        <taxon>Metazoa</taxon>
        <taxon>Spiralia</taxon>
        <taxon>Lophotrochozoa</taxon>
        <taxon>Mollusca</taxon>
        <taxon>Bivalvia</taxon>
        <taxon>Autobranchia</taxon>
        <taxon>Pteriomorphia</taxon>
        <taxon>Pterioida</taxon>
        <taxon>Pterioidea</taxon>
        <taxon>Pteriidae</taxon>
        <taxon>Pinctada</taxon>
    </lineage>
</organism>
<dbReference type="PANTHER" id="PTHR16515:SF66">
    <property type="entry name" value="C2H2-TYPE DOMAIN-CONTAINING PROTEIN"/>
    <property type="match status" value="1"/>
</dbReference>
<evidence type="ECO:0000313" key="10">
    <source>
        <dbReference type="EMBL" id="KAK3086867.1"/>
    </source>
</evidence>
<keyword evidence="4 7" id="KW-0863">Zinc-finger</keyword>
<keyword evidence="6" id="KW-0539">Nucleus</keyword>
<comment type="subcellular location">
    <subcellularLocation>
        <location evidence="1">Nucleus</location>
    </subcellularLocation>
</comment>
<evidence type="ECO:0000313" key="11">
    <source>
        <dbReference type="Proteomes" id="UP001186944"/>
    </source>
</evidence>
<keyword evidence="5" id="KW-0862">Zinc</keyword>
<dbReference type="FunFam" id="3.30.160.60:FF:000483">
    <property type="entry name" value="Zinc finger protein 423"/>
    <property type="match status" value="1"/>
</dbReference>
<dbReference type="InterPro" id="IPR036236">
    <property type="entry name" value="Znf_C2H2_sf"/>
</dbReference>
<dbReference type="PROSITE" id="PS50157">
    <property type="entry name" value="ZINC_FINGER_C2H2_2"/>
    <property type="match status" value="5"/>
</dbReference>
<dbReference type="EMBL" id="VSWD01000012">
    <property type="protein sequence ID" value="KAK3086867.1"/>
    <property type="molecule type" value="Genomic_DNA"/>
</dbReference>
<evidence type="ECO:0000256" key="4">
    <source>
        <dbReference type="ARBA" id="ARBA00022771"/>
    </source>
</evidence>
<comment type="caution">
    <text evidence="10">The sequence shown here is derived from an EMBL/GenBank/DDBJ whole genome shotgun (WGS) entry which is preliminary data.</text>
</comment>
<dbReference type="PROSITE" id="PS00028">
    <property type="entry name" value="ZINC_FINGER_C2H2_1"/>
    <property type="match status" value="6"/>
</dbReference>
<evidence type="ECO:0000256" key="1">
    <source>
        <dbReference type="ARBA" id="ARBA00004123"/>
    </source>
</evidence>
<name>A0AA88XKB5_PINIB</name>
<dbReference type="AlphaFoldDB" id="A0AA88XKB5"/>
<dbReference type="Proteomes" id="UP001186944">
    <property type="component" value="Unassembled WGS sequence"/>
</dbReference>
<feature type="compositionally biased region" description="Polar residues" evidence="8">
    <location>
        <begin position="11"/>
        <end position="20"/>
    </location>
</feature>
<dbReference type="InterPro" id="IPR013087">
    <property type="entry name" value="Znf_C2H2_type"/>
</dbReference>
<proteinExistence type="predicted"/>